<feature type="chain" id="PRO_5027109421" evidence="2">
    <location>
        <begin position="21"/>
        <end position="124"/>
    </location>
</feature>
<sequence length="124" mass="13726">MAFALKYFVMFLLLSMVTQGQCRCRATNLQIGGVRTGREVAGQPEWKITVVNTCNCPQKQVLLTCRGFAPVNPVKPWLLRPQGNACLLINGEVLPAGATAEFAYVGQIYVFRPVSSMIRRSCMN</sequence>
<keyword evidence="1 2" id="KW-0732">Signal</keyword>
<dbReference type="GO" id="GO:0001709">
    <property type="term" value="P:cell fate determination"/>
    <property type="evidence" value="ECO:0007669"/>
    <property type="project" value="TreeGrafter"/>
</dbReference>
<dbReference type="AlphaFoldDB" id="A0A6J0M8A1"/>
<evidence type="ECO:0000256" key="1">
    <source>
        <dbReference type="ARBA" id="ARBA00022729"/>
    </source>
</evidence>
<protein>
    <submittedName>
        <fullName evidence="4">Uncharacterized protein LOC108839568</fullName>
    </submittedName>
</protein>
<evidence type="ECO:0000313" key="4">
    <source>
        <dbReference type="RefSeq" id="XP_018467821.1"/>
    </source>
</evidence>
<evidence type="ECO:0000256" key="2">
    <source>
        <dbReference type="SAM" id="SignalP"/>
    </source>
</evidence>
<dbReference type="GeneID" id="108839568"/>
<dbReference type="Proteomes" id="UP000504610">
    <property type="component" value="Chromosome 2"/>
</dbReference>
<reference evidence="4" key="2">
    <citation type="submission" date="2025-08" db="UniProtKB">
        <authorList>
            <consortium name="RefSeq"/>
        </authorList>
    </citation>
    <scope>IDENTIFICATION</scope>
    <source>
        <tissue evidence="4">Leaf</tissue>
    </source>
</reference>
<accession>A0A6J0M8A1</accession>
<dbReference type="RefSeq" id="XP_018467821.1">
    <property type="nucleotide sequence ID" value="XM_018612319.1"/>
</dbReference>
<feature type="signal peptide" evidence="2">
    <location>
        <begin position="1"/>
        <end position="20"/>
    </location>
</feature>
<dbReference type="PANTHER" id="PTHR33184">
    <property type="entry name" value="PROTEIN TAPETUM DETERMINANT 1-LIKE-RELATED"/>
    <property type="match status" value="1"/>
</dbReference>
<dbReference type="Pfam" id="PF24068">
    <property type="entry name" value="TPD1_C"/>
    <property type="match status" value="1"/>
</dbReference>
<dbReference type="OrthoDB" id="600752at2759"/>
<dbReference type="InterPro" id="IPR040361">
    <property type="entry name" value="TPD1"/>
</dbReference>
<gene>
    <name evidence="4" type="primary">LOC108839568</name>
</gene>
<evidence type="ECO:0000313" key="3">
    <source>
        <dbReference type="Proteomes" id="UP000504610"/>
    </source>
</evidence>
<organism evidence="3 4">
    <name type="scientific">Raphanus sativus</name>
    <name type="common">Radish</name>
    <name type="synonym">Raphanus raphanistrum var. sativus</name>
    <dbReference type="NCBI Taxonomy" id="3726"/>
    <lineage>
        <taxon>Eukaryota</taxon>
        <taxon>Viridiplantae</taxon>
        <taxon>Streptophyta</taxon>
        <taxon>Embryophyta</taxon>
        <taxon>Tracheophyta</taxon>
        <taxon>Spermatophyta</taxon>
        <taxon>Magnoliopsida</taxon>
        <taxon>eudicotyledons</taxon>
        <taxon>Gunneridae</taxon>
        <taxon>Pentapetalae</taxon>
        <taxon>rosids</taxon>
        <taxon>malvids</taxon>
        <taxon>Brassicales</taxon>
        <taxon>Brassicaceae</taxon>
        <taxon>Brassiceae</taxon>
        <taxon>Raphanus</taxon>
    </lineage>
</organism>
<keyword evidence="3" id="KW-1185">Reference proteome</keyword>
<reference evidence="3" key="1">
    <citation type="journal article" date="2019" name="Database">
        <title>The radish genome database (RadishGD): an integrated information resource for radish genomics.</title>
        <authorList>
            <person name="Yu H.J."/>
            <person name="Baek S."/>
            <person name="Lee Y.J."/>
            <person name="Cho A."/>
            <person name="Mun J.H."/>
        </authorList>
    </citation>
    <scope>NUCLEOTIDE SEQUENCE [LARGE SCALE GENOMIC DNA]</scope>
    <source>
        <strain evidence="3">cv. WK10039</strain>
    </source>
</reference>
<dbReference type="KEGG" id="rsz:108839568"/>
<proteinExistence type="predicted"/>
<dbReference type="PANTHER" id="PTHR33184:SF11">
    <property type="entry name" value="BETA-1,3-N-ACETYLGLUCOSAMINYLTRANSFERASE FAMILY PROTEIN"/>
    <property type="match status" value="1"/>
</dbReference>
<name>A0A6J0M8A1_RAPSA</name>